<dbReference type="PROSITE" id="PS51257">
    <property type="entry name" value="PROKAR_LIPOPROTEIN"/>
    <property type="match status" value="1"/>
</dbReference>
<keyword evidence="3" id="KW-1185">Reference proteome</keyword>
<evidence type="ECO:0000313" key="2">
    <source>
        <dbReference type="EMBL" id="QIU94310.1"/>
    </source>
</evidence>
<organism evidence="2 3">
    <name type="scientific">Bacteroides faecium</name>
    <dbReference type="NCBI Taxonomy" id="2715212"/>
    <lineage>
        <taxon>Bacteria</taxon>
        <taxon>Pseudomonadati</taxon>
        <taxon>Bacteroidota</taxon>
        <taxon>Bacteroidia</taxon>
        <taxon>Bacteroidales</taxon>
        <taxon>Bacteroidaceae</taxon>
        <taxon>Bacteroides</taxon>
    </lineage>
</organism>
<reference evidence="2 3" key="1">
    <citation type="submission" date="2020-03" db="EMBL/GenBank/DDBJ databases">
        <title>Genomic analysis of Bacteroides faecium CBA7301.</title>
        <authorList>
            <person name="Kim J."/>
            <person name="Roh S.W."/>
        </authorList>
    </citation>
    <scope>NUCLEOTIDE SEQUENCE [LARGE SCALE GENOMIC DNA]</scope>
    <source>
        <strain evidence="2 3">CBA7301</strain>
    </source>
</reference>
<proteinExistence type="predicted"/>
<keyword evidence="1" id="KW-0732">Signal</keyword>
<dbReference type="AlphaFoldDB" id="A0A6H0KLT5"/>
<evidence type="ECO:0000313" key="3">
    <source>
        <dbReference type="Proteomes" id="UP000501780"/>
    </source>
</evidence>
<dbReference type="InterPro" id="IPR011043">
    <property type="entry name" value="Gal_Oxase/kelch_b-propeller"/>
</dbReference>
<sequence length="621" mass="66344">MKTFRIISLALPIVLALAACSKEELPAEGTIPGGDSDKIRIAATVGDFTVEDGAPGTRATINDDTGKGSFENGDVIGLSVKWMKENTTAEPLQSLTYSNGSWSGCTTTWDNYAEISQEKPLRFTACYPYRKGTVNYTVQTDQSQSGNYEESDLLFAMKEYAAKPQDGIIELNFVHKMACLKITLQGKAAADASVVIKAVNIGYTMRPDGDGIDTGHVVGYITPKRVGNTFYAVIPPQDLGIGLQLAITVNGKTTEHIVKGTQGKELESGVQYPIELTLNEGSGSGDPPYSTYLAGWYINNTYDQFAYTLVNGAYTALTPPEGGVSATPNAMAVSGGKTYVVGGYFDGNDGNAKACYWVDGAATKLEVSEQEYIYHYAESILVSDGSIYIAGRYSGGPKNIPCYWVDGALTTLTLPDGVYSSAAKSIAVRDDGKIYVAGYHMNGSGGMRTPGYWLDDTFVSLPLPDGAVFQISEAMKIAVSDNKVYVMGTYKLNSQTYSCVWTDGTRSELAIAGSATLGAVGQSMTVAGGKVYVSGYSIPSNNNFKGCYWIDGICTDLNAPDGSWSQGTSIGVINGKVYVGGTHYTGFDNYKPCYWFDGARTDLDIPTGGTSAMIEAIYLSE</sequence>
<dbReference type="InterPro" id="IPR042278">
    <property type="entry name" value="Mfa-like_1_N"/>
</dbReference>
<dbReference type="CDD" id="cd13120">
    <property type="entry name" value="BF2867_like_N"/>
    <property type="match status" value="1"/>
</dbReference>
<dbReference type="SUPFAM" id="SSF50965">
    <property type="entry name" value="Galactose oxidase, central domain"/>
    <property type="match status" value="1"/>
</dbReference>
<feature type="signal peptide" evidence="1">
    <location>
        <begin position="1"/>
        <end position="21"/>
    </location>
</feature>
<evidence type="ECO:0008006" key="4">
    <source>
        <dbReference type="Google" id="ProtNLM"/>
    </source>
</evidence>
<dbReference type="Pfam" id="PF13149">
    <property type="entry name" value="Mfa_like_1"/>
    <property type="match status" value="1"/>
</dbReference>
<dbReference type="EMBL" id="CP050831">
    <property type="protein sequence ID" value="QIU94310.1"/>
    <property type="molecule type" value="Genomic_DNA"/>
</dbReference>
<dbReference type="Gene3D" id="2.60.40.2630">
    <property type="match status" value="1"/>
</dbReference>
<protein>
    <recommendedName>
        <fullName evidence="4">Fimbrillin family protein</fullName>
    </recommendedName>
</protein>
<evidence type="ECO:0000256" key="1">
    <source>
        <dbReference type="SAM" id="SignalP"/>
    </source>
</evidence>
<dbReference type="Proteomes" id="UP000501780">
    <property type="component" value="Chromosome"/>
</dbReference>
<dbReference type="InterPro" id="IPR025049">
    <property type="entry name" value="Mfa-like_1"/>
</dbReference>
<feature type="chain" id="PRO_5026116144" description="Fimbrillin family protein" evidence="1">
    <location>
        <begin position="22"/>
        <end position="621"/>
    </location>
</feature>
<dbReference type="Gene3D" id="2.60.40.2620">
    <property type="entry name" value="Fimbrillin-like"/>
    <property type="match status" value="1"/>
</dbReference>
<name>A0A6H0KLT5_9BACE</name>
<gene>
    <name evidence="2" type="ORF">BacF7301_09190</name>
</gene>
<accession>A0A6H0KLT5</accession>
<dbReference type="RefSeq" id="WP_167962135.1">
    <property type="nucleotide sequence ID" value="NZ_CP050831.1"/>
</dbReference>
<dbReference type="KEGG" id="bfc:BacF7301_09190"/>